<organism evidence="2 3">
    <name type="scientific">Parascaris univalens</name>
    <name type="common">Nematode worm</name>
    <dbReference type="NCBI Taxonomy" id="6257"/>
    <lineage>
        <taxon>Eukaryota</taxon>
        <taxon>Metazoa</taxon>
        <taxon>Ecdysozoa</taxon>
        <taxon>Nematoda</taxon>
        <taxon>Chromadorea</taxon>
        <taxon>Rhabditida</taxon>
        <taxon>Spirurina</taxon>
        <taxon>Ascaridomorpha</taxon>
        <taxon>Ascaridoidea</taxon>
        <taxon>Ascarididae</taxon>
        <taxon>Parascaris</taxon>
    </lineage>
</organism>
<keyword evidence="1" id="KW-0812">Transmembrane</keyword>
<feature type="transmembrane region" description="Helical" evidence="1">
    <location>
        <begin position="30"/>
        <end position="51"/>
    </location>
</feature>
<evidence type="ECO:0000313" key="2">
    <source>
        <dbReference type="Proteomes" id="UP000887569"/>
    </source>
</evidence>
<evidence type="ECO:0000313" key="3">
    <source>
        <dbReference type="WBParaSite" id="PgR023_g067_t02"/>
    </source>
</evidence>
<keyword evidence="2" id="KW-1185">Reference proteome</keyword>
<accession>A0A915B346</accession>
<dbReference type="WBParaSite" id="PgR023_g067_t02">
    <property type="protein sequence ID" value="PgR023_g067_t02"/>
    <property type="gene ID" value="PgR023_g067"/>
</dbReference>
<dbReference type="AlphaFoldDB" id="A0A915B346"/>
<name>A0A915B346_PARUN</name>
<protein>
    <submittedName>
        <fullName evidence="3">Uncharacterized protein</fullName>
    </submittedName>
</protein>
<evidence type="ECO:0000256" key="1">
    <source>
        <dbReference type="SAM" id="Phobius"/>
    </source>
</evidence>
<reference evidence="3" key="1">
    <citation type="submission" date="2022-11" db="UniProtKB">
        <authorList>
            <consortium name="WormBaseParasite"/>
        </authorList>
    </citation>
    <scope>IDENTIFICATION</scope>
</reference>
<sequence length="136" mass="16006">PHYTIIRKWDLEMIKFKHLEDVIVKSCVHIYHLPCGIVVIFAIACFCWCRYLRPNKRLGARCKFGTSRAYLALTQVVRMRVLNEFKCVNRHHHPHSIVSPYLSPIMRKSFNERNDNATKKRNLSTIIWKIGQLASV</sequence>
<keyword evidence="1" id="KW-0472">Membrane</keyword>
<proteinExistence type="predicted"/>
<dbReference type="Proteomes" id="UP000887569">
    <property type="component" value="Unplaced"/>
</dbReference>
<keyword evidence="1" id="KW-1133">Transmembrane helix</keyword>